<dbReference type="InterPro" id="IPR015943">
    <property type="entry name" value="WD40/YVTN_repeat-like_dom_sf"/>
</dbReference>
<dbReference type="InterPro" id="IPR011047">
    <property type="entry name" value="Quinoprotein_ADH-like_sf"/>
</dbReference>
<feature type="domain" description="Pyrrolo-quinoline quinone repeat" evidence="1">
    <location>
        <begin position="90"/>
        <end position="266"/>
    </location>
</feature>
<dbReference type="AlphaFoldDB" id="A0A4Q7ZIB7"/>
<dbReference type="Pfam" id="PF13360">
    <property type="entry name" value="PQQ_2"/>
    <property type="match status" value="1"/>
</dbReference>
<dbReference type="InterPro" id="IPR002372">
    <property type="entry name" value="PQQ_rpt_dom"/>
</dbReference>
<dbReference type="Gene3D" id="2.130.10.10">
    <property type="entry name" value="YVTN repeat-like/Quinoprotein amine dehydrogenase"/>
    <property type="match status" value="1"/>
</dbReference>
<gene>
    <name evidence="2" type="ORF">EV385_1702</name>
</gene>
<dbReference type="RefSeq" id="WP_130508943.1">
    <property type="nucleotide sequence ID" value="NZ_SHKY01000001.1"/>
</dbReference>
<dbReference type="OrthoDB" id="3757373at2"/>
<evidence type="ECO:0000313" key="2">
    <source>
        <dbReference type="EMBL" id="RZU49945.1"/>
    </source>
</evidence>
<dbReference type="Proteomes" id="UP000292564">
    <property type="component" value="Unassembled WGS sequence"/>
</dbReference>
<dbReference type="SUPFAM" id="SSF50998">
    <property type="entry name" value="Quinoprotein alcohol dehydrogenase-like"/>
    <property type="match status" value="1"/>
</dbReference>
<keyword evidence="3" id="KW-1185">Reference proteome</keyword>
<proteinExistence type="predicted"/>
<evidence type="ECO:0000259" key="1">
    <source>
        <dbReference type="Pfam" id="PF13360"/>
    </source>
</evidence>
<sequence length="454" mass="47917">MAVIELGYVGSGGAELPEPPPLRPAEWGRRHLRRLTAALLAVLCLVTVTASDHLPAPRGLQARWEILFFQGDMFTLARDTVVVLSSGATQRLTGYDLDRGTPRWSREMDQPVPYLITTPGSSVVLLPTVERSVPSTPDGSQMQSIFTQTVAIDAATGAQLWRAPGDVTAVSLAHLPIGGDRVLLADHAADSTAVTGVRLVGARDGREVWRRDTPGAQQIATIGPDPRRPDRVATVTGAGQVRLLRLSDGAELGGGTVSVPSTGSAPDRYVNLGWHGGQLTVTQTTDTGVTVTGYGGQPLRQRWRVDEPDAVAAYGCGPVWCISTGAALIGRDWDSGLERWRAPLSHSARPFGADMLAVEGTADARYAILDAGTGRSIARLDGEPVEDVAGTRVLTISPTVTPGGRSAVGRVDLRTGETFTLGTIDGVSDYGCLTDRGLLVCQSVHDRLTVSAVG</sequence>
<accession>A0A4Q7ZIB7</accession>
<evidence type="ECO:0000313" key="3">
    <source>
        <dbReference type="Proteomes" id="UP000292564"/>
    </source>
</evidence>
<name>A0A4Q7ZIB7_9ACTN</name>
<protein>
    <submittedName>
        <fullName evidence="2">Putative pyrroloquinoline-quinone binding quinoprotein</fullName>
    </submittedName>
</protein>
<dbReference type="EMBL" id="SHKY01000001">
    <property type="protein sequence ID" value="RZU49945.1"/>
    <property type="molecule type" value="Genomic_DNA"/>
</dbReference>
<comment type="caution">
    <text evidence="2">The sequence shown here is derived from an EMBL/GenBank/DDBJ whole genome shotgun (WGS) entry which is preliminary data.</text>
</comment>
<organism evidence="2 3">
    <name type="scientific">Krasilnikovia cinnamomea</name>
    <dbReference type="NCBI Taxonomy" id="349313"/>
    <lineage>
        <taxon>Bacteria</taxon>
        <taxon>Bacillati</taxon>
        <taxon>Actinomycetota</taxon>
        <taxon>Actinomycetes</taxon>
        <taxon>Micromonosporales</taxon>
        <taxon>Micromonosporaceae</taxon>
        <taxon>Krasilnikovia</taxon>
    </lineage>
</organism>
<reference evidence="2 3" key="1">
    <citation type="submission" date="2019-02" db="EMBL/GenBank/DDBJ databases">
        <title>Sequencing the genomes of 1000 actinobacteria strains.</title>
        <authorList>
            <person name="Klenk H.-P."/>
        </authorList>
    </citation>
    <scope>NUCLEOTIDE SEQUENCE [LARGE SCALE GENOMIC DNA]</scope>
    <source>
        <strain evidence="2 3">DSM 45162</strain>
    </source>
</reference>